<dbReference type="EMBL" id="FRAC01000056">
    <property type="protein sequence ID" value="SHL79737.1"/>
    <property type="molecule type" value="Genomic_DNA"/>
</dbReference>
<evidence type="ECO:0000313" key="2">
    <source>
        <dbReference type="Proteomes" id="UP000184386"/>
    </source>
</evidence>
<evidence type="ECO:0000313" key="1">
    <source>
        <dbReference type="EMBL" id="SHL79737.1"/>
    </source>
</evidence>
<sequence length="274" mass="29859">MKKILTKILATTLICTVAFTSTVQKVSANDNDSKIKTIINNNDEKVVETTSDDFKFRCTNDKKNNDITMEKYSLKTGGLLLTVVLDNDAQVITVTDAVSDSQTTQTVSEVINGALIPENQAISNTVVQATSNYSIMATTANQNTFSNYEYTKTYGSPNVWELRRPDGSLNGTYYFKTNETSTNRNYLTAFYDAVESINSTEGKLIGSLGLAVFTSALSVVIMCATEGLGEPLAAYLSSLGFSGTTISLSADLGDYCSKAKDNYYNTYNCSSVFY</sequence>
<gene>
    <name evidence="1" type="ORF">SAMN02745136_05717</name>
</gene>
<dbReference type="Proteomes" id="UP000184386">
    <property type="component" value="Unassembled WGS sequence"/>
</dbReference>
<name>A0A1M7DK16_9FIRM</name>
<keyword evidence="2" id="KW-1185">Reference proteome</keyword>
<protein>
    <submittedName>
        <fullName evidence="1">Uncharacterized protein</fullName>
    </submittedName>
</protein>
<proteinExistence type="predicted"/>
<reference evidence="1 2" key="1">
    <citation type="submission" date="2016-11" db="EMBL/GenBank/DDBJ databases">
        <authorList>
            <person name="Jaros S."/>
            <person name="Januszkiewicz K."/>
            <person name="Wedrychowicz H."/>
        </authorList>
    </citation>
    <scope>NUCLEOTIDE SEQUENCE [LARGE SCALE GENOMIC DNA]</scope>
    <source>
        <strain evidence="1 2">DSM 15929</strain>
    </source>
</reference>
<accession>A0A1M7DK16</accession>
<dbReference type="NCBIfam" id="NF035925">
    <property type="entry name" value="Geo26A_fam"/>
    <property type="match status" value="1"/>
</dbReference>
<organism evidence="1 2">
    <name type="scientific">Anaerocolumna jejuensis DSM 15929</name>
    <dbReference type="NCBI Taxonomy" id="1121322"/>
    <lineage>
        <taxon>Bacteria</taxon>
        <taxon>Bacillati</taxon>
        <taxon>Bacillota</taxon>
        <taxon>Clostridia</taxon>
        <taxon>Lachnospirales</taxon>
        <taxon>Lachnospiraceae</taxon>
        <taxon>Anaerocolumna</taxon>
    </lineage>
</organism>
<dbReference type="RefSeq" id="WP_073280582.1">
    <property type="nucleotide sequence ID" value="NZ_FRAC01000056.1"/>
</dbReference>
<dbReference type="AlphaFoldDB" id="A0A1M7DK16"/>
<dbReference type="OrthoDB" id="2991759at2"/>